<name>A0AAN8EF83_9EURO</name>
<evidence type="ECO:0000256" key="2">
    <source>
        <dbReference type="SAM" id="Phobius"/>
    </source>
</evidence>
<dbReference type="AlphaFoldDB" id="A0AAN8EF83"/>
<feature type="transmembrane region" description="Helical" evidence="2">
    <location>
        <begin position="21"/>
        <end position="40"/>
    </location>
</feature>
<protein>
    <submittedName>
        <fullName evidence="3">Uncharacterized protein</fullName>
    </submittedName>
</protein>
<feature type="region of interest" description="Disordered" evidence="1">
    <location>
        <begin position="481"/>
        <end position="501"/>
    </location>
</feature>
<accession>A0AAN8EF83</accession>
<reference evidence="3 4" key="1">
    <citation type="submission" date="2022-12" db="EMBL/GenBank/DDBJ databases">
        <title>Genomic features and morphological characterization of a novel Knufia sp. strain isolated from spacecraft assembly facility.</title>
        <authorList>
            <person name="Teixeira M."/>
            <person name="Chander A.M."/>
            <person name="Stajich J.E."/>
            <person name="Venkateswaran K."/>
        </authorList>
    </citation>
    <scope>NUCLEOTIDE SEQUENCE [LARGE SCALE GENOMIC DNA]</scope>
    <source>
        <strain evidence="3 4">FJI-L2-BK-P2</strain>
    </source>
</reference>
<gene>
    <name evidence="3" type="ORF">OHC33_004786</name>
</gene>
<keyword evidence="4" id="KW-1185">Reference proteome</keyword>
<proteinExistence type="predicted"/>
<organism evidence="3 4">
    <name type="scientific">Knufia fluminis</name>
    <dbReference type="NCBI Taxonomy" id="191047"/>
    <lineage>
        <taxon>Eukaryota</taxon>
        <taxon>Fungi</taxon>
        <taxon>Dikarya</taxon>
        <taxon>Ascomycota</taxon>
        <taxon>Pezizomycotina</taxon>
        <taxon>Eurotiomycetes</taxon>
        <taxon>Chaetothyriomycetidae</taxon>
        <taxon>Chaetothyriales</taxon>
        <taxon>Trichomeriaceae</taxon>
        <taxon>Knufia</taxon>
    </lineage>
</organism>
<feature type="transmembrane region" description="Helical" evidence="2">
    <location>
        <begin position="400"/>
        <end position="423"/>
    </location>
</feature>
<comment type="caution">
    <text evidence="3">The sequence shown here is derived from an EMBL/GenBank/DDBJ whole genome shotgun (WGS) entry which is preliminary data.</text>
</comment>
<keyword evidence="2" id="KW-0472">Membrane</keyword>
<sequence length="501" mass="55922">MAMWSFSYSLSRPYPFRGFTTLVIIEFLLAFVLFSLINYASQGYDLVSEYYSDPNATGSRSVIPGVPAFLTSKSQPSCQSTDIAIGTTISTNNSALTYTLSSVRQGGRWSPSLVYHNNPLEDCHLNNVVMNIESIDRTAAQVATFTYGVDVNALVTCAISSEGIGKTAVNLTAQYSYVPPTVGIYDGFTAFAGRNRSAHPSLYWAEVTLSMLWAELVFQFDVWENATKIWGDYSRTKAVLYLNSSRNATEDLTSYNYYEGLSRILNVEDDGGARWRYRNDSFDVAAMATSDDAQFWYPADALAKAFESTVMTDLGQTDYRPNMFAQEDLLEHFTQNFSNTKALADEKVRNGQNLPLPTQNAYNASVTTPESEDTPLLVKPSVISTSYICQVPRRKPLNDLWLSVLVADLVLLQALWQVTMWIATLFAEQKDSRANWCEGCSGVRMPETPKPQTHWPSPYKHIRSKLSHGSGYTELDDLQSLVSHPDSGLGRSPRKGAREWD</sequence>
<dbReference type="Proteomes" id="UP001316803">
    <property type="component" value="Unassembled WGS sequence"/>
</dbReference>
<dbReference type="EMBL" id="JAKLMC020000009">
    <property type="protein sequence ID" value="KAK5954213.1"/>
    <property type="molecule type" value="Genomic_DNA"/>
</dbReference>
<keyword evidence="2" id="KW-1133">Transmembrane helix</keyword>
<evidence type="ECO:0000313" key="3">
    <source>
        <dbReference type="EMBL" id="KAK5954213.1"/>
    </source>
</evidence>
<keyword evidence="2" id="KW-0812">Transmembrane</keyword>
<evidence type="ECO:0000256" key="1">
    <source>
        <dbReference type="SAM" id="MobiDB-lite"/>
    </source>
</evidence>
<evidence type="ECO:0000313" key="4">
    <source>
        <dbReference type="Proteomes" id="UP001316803"/>
    </source>
</evidence>